<keyword evidence="2" id="KW-1185">Reference proteome</keyword>
<dbReference type="Proteomes" id="UP000602260">
    <property type="component" value="Unassembled WGS sequence"/>
</dbReference>
<dbReference type="AlphaFoldDB" id="A0A8J6M1K9"/>
<dbReference type="EMBL" id="JACOPN010000003">
    <property type="protein sequence ID" value="MBC5716864.1"/>
    <property type="molecule type" value="Genomic_DNA"/>
</dbReference>
<proteinExistence type="predicted"/>
<organism evidence="1 2">
    <name type="scientific">Flintibacter faecis</name>
    <dbReference type="NCBI Taxonomy" id="2763047"/>
    <lineage>
        <taxon>Bacteria</taxon>
        <taxon>Bacillati</taxon>
        <taxon>Bacillota</taxon>
        <taxon>Clostridia</taxon>
        <taxon>Eubacteriales</taxon>
        <taxon>Flintibacter</taxon>
    </lineage>
</organism>
<name>A0A8J6M1K9_9FIRM</name>
<dbReference type="RefSeq" id="WP_186878200.1">
    <property type="nucleotide sequence ID" value="NZ_JACOPN010000003.1"/>
</dbReference>
<protein>
    <submittedName>
        <fullName evidence="1">Uncharacterized protein</fullName>
    </submittedName>
</protein>
<sequence>MSKFQNYLKTFDITSTLTEEDIDKTLALLQIYGPAVRRTASRIGEMEEECYEGRRQSISDFINLAIDYDRDTDRKRIADRLAEMGHSMQLLSVMEDALVLVKDTPPNGGTYFNILQARYFDVYCTSNEEAYLNLGISSSTYYRHIKPAIRAYAANLWCVVIPDLIIREHLQQNGSVTTQVEVS</sequence>
<accession>A0A8J6M1K9</accession>
<gene>
    <name evidence="1" type="ORF">H8S55_05950</name>
</gene>
<evidence type="ECO:0000313" key="2">
    <source>
        <dbReference type="Proteomes" id="UP000602260"/>
    </source>
</evidence>
<reference evidence="1" key="1">
    <citation type="submission" date="2020-08" db="EMBL/GenBank/DDBJ databases">
        <title>Genome public.</title>
        <authorList>
            <person name="Liu C."/>
            <person name="Sun Q."/>
        </authorList>
    </citation>
    <scope>NUCLEOTIDE SEQUENCE</scope>
    <source>
        <strain evidence="1">BX5</strain>
    </source>
</reference>
<evidence type="ECO:0000313" key="1">
    <source>
        <dbReference type="EMBL" id="MBC5716864.1"/>
    </source>
</evidence>
<comment type="caution">
    <text evidence="1">The sequence shown here is derived from an EMBL/GenBank/DDBJ whole genome shotgun (WGS) entry which is preliminary data.</text>
</comment>